<name>A0A4S8M2D5_DENBC</name>
<gene>
    <name evidence="1" type="ORF">K435DRAFT_559483</name>
</gene>
<dbReference type="Proteomes" id="UP000297245">
    <property type="component" value="Unassembled WGS sequence"/>
</dbReference>
<sequence>WITGSMSPQKIRDAILNPNGEFQHQIVEYLESVHTGDFATGSKTQVQEMMEEQEMSESYMNPLHTLPKAPPKNNCSCNPSNCEQCGELHEWKQYFAEQVDDIVLRTHVHKYYLWCLDNKWGTCKARFPREVFATTHVDIDTRALRLKKLELWENTYNPVMTYLLRCNSDVTSLLSGTAIKAVVAYVTNYIPKLSLNTYVIFDVIRTIFAR</sequence>
<accession>A0A4S8M2D5</accession>
<evidence type="ECO:0008006" key="3">
    <source>
        <dbReference type="Google" id="ProtNLM"/>
    </source>
</evidence>
<feature type="non-terminal residue" evidence="1">
    <location>
        <position position="210"/>
    </location>
</feature>
<proteinExistence type="predicted"/>
<evidence type="ECO:0000313" key="2">
    <source>
        <dbReference type="Proteomes" id="UP000297245"/>
    </source>
</evidence>
<dbReference type="EMBL" id="ML179190">
    <property type="protein sequence ID" value="THU95848.1"/>
    <property type="molecule type" value="Genomic_DNA"/>
</dbReference>
<dbReference type="AlphaFoldDB" id="A0A4S8M2D5"/>
<dbReference type="OrthoDB" id="3229882at2759"/>
<protein>
    <recommendedName>
        <fullName evidence="3">Helitron helicase-like domain-containing protein</fullName>
    </recommendedName>
</protein>
<evidence type="ECO:0000313" key="1">
    <source>
        <dbReference type="EMBL" id="THU95848.1"/>
    </source>
</evidence>
<feature type="non-terminal residue" evidence="1">
    <location>
        <position position="1"/>
    </location>
</feature>
<organism evidence="1 2">
    <name type="scientific">Dendrothele bispora (strain CBS 962.96)</name>
    <dbReference type="NCBI Taxonomy" id="1314807"/>
    <lineage>
        <taxon>Eukaryota</taxon>
        <taxon>Fungi</taxon>
        <taxon>Dikarya</taxon>
        <taxon>Basidiomycota</taxon>
        <taxon>Agaricomycotina</taxon>
        <taxon>Agaricomycetes</taxon>
        <taxon>Agaricomycetidae</taxon>
        <taxon>Agaricales</taxon>
        <taxon>Agaricales incertae sedis</taxon>
        <taxon>Dendrothele</taxon>
    </lineage>
</organism>
<reference evidence="1 2" key="1">
    <citation type="journal article" date="2019" name="Nat. Ecol. Evol.">
        <title>Megaphylogeny resolves global patterns of mushroom evolution.</title>
        <authorList>
            <person name="Varga T."/>
            <person name="Krizsan K."/>
            <person name="Foldi C."/>
            <person name="Dima B."/>
            <person name="Sanchez-Garcia M."/>
            <person name="Sanchez-Ramirez S."/>
            <person name="Szollosi G.J."/>
            <person name="Szarkandi J.G."/>
            <person name="Papp V."/>
            <person name="Albert L."/>
            <person name="Andreopoulos W."/>
            <person name="Angelini C."/>
            <person name="Antonin V."/>
            <person name="Barry K.W."/>
            <person name="Bougher N.L."/>
            <person name="Buchanan P."/>
            <person name="Buyck B."/>
            <person name="Bense V."/>
            <person name="Catcheside P."/>
            <person name="Chovatia M."/>
            <person name="Cooper J."/>
            <person name="Damon W."/>
            <person name="Desjardin D."/>
            <person name="Finy P."/>
            <person name="Geml J."/>
            <person name="Haridas S."/>
            <person name="Hughes K."/>
            <person name="Justo A."/>
            <person name="Karasinski D."/>
            <person name="Kautmanova I."/>
            <person name="Kiss B."/>
            <person name="Kocsube S."/>
            <person name="Kotiranta H."/>
            <person name="LaButti K.M."/>
            <person name="Lechner B.E."/>
            <person name="Liimatainen K."/>
            <person name="Lipzen A."/>
            <person name="Lukacs Z."/>
            <person name="Mihaltcheva S."/>
            <person name="Morgado L.N."/>
            <person name="Niskanen T."/>
            <person name="Noordeloos M.E."/>
            <person name="Ohm R.A."/>
            <person name="Ortiz-Santana B."/>
            <person name="Ovrebo C."/>
            <person name="Racz N."/>
            <person name="Riley R."/>
            <person name="Savchenko A."/>
            <person name="Shiryaev A."/>
            <person name="Soop K."/>
            <person name="Spirin V."/>
            <person name="Szebenyi C."/>
            <person name="Tomsovsky M."/>
            <person name="Tulloss R.E."/>
            <person name="Uehling J."/>
            <person name="Grigoriev I.V."/>
            <person name="Vagvolgyi C."/>
            <person name="Papp T."/>
            <person name="Martin F.M."/>
            <person name="Miettinen O."/>
            <person name="Hibbett D.S."/>
            <person name="Nagy L.G."/>
        </authorList>
    </citation>
    <scope>NUCLEOTIDE SEQUENCE [LARGE SCALE GENOMIC DNA]</scope>
    <source>
        <strain evidence="1 2">CBS 962.96</strain>
    </source>
</reference>
<keyword evidence="2" id="KW-1185">Reference proteome</keyword>